<organism evidence="2 3">
    <name type="scientific">Ananas comosus</name>
    <name type="common">Pineapple</name>
    <name type="synonym">Ananas ananas</name>
    <dbReference type="NCBI Taxonomy" id="4615"/>
    <lineage>
        <taxon>Eukaryota</taxon>
        <taxon>Viridiplantae</taxon>
        <taxon>Streptophyta</taxon>
        <taxon>Embryophyta</taxon>
        <taxon>Tracheophyta</taxon>
        <taxon>Spermatophyta</taxon>
        <taxon>Magnoliopsida</taxon>
        <taxon>Liliopsida</taxon>
        <taxon>Poales</taxon>
        <taxon>Bromeliaceae</taxon>
        <taxon>Bromelioideae</taxon>
        <taxon>Ananas</taxon>
    </lineage>
</organism>
<gene>
    <name evidence="2" type="ORF">ACMD2_24407</name>
</gene>
<dbReference type="Proteomes" id="UP000092600">
    <property type="component" value="Unassembled WGS sequence"/>
</dbReference>
<accession>A0A199W390</accession>
<dbReference type="EMBL" id="LSRQ01000352">
    <property type="protein sequence ID" value="OAY83365.1"/>
    <property type="molecule type" value="Genomic_DNA"/>
</dbReference>
<feature type="compositionally biased region" description="Polar residues" evidence="1">
    <location>
        <begin position="140"/>
        <end position="157"/>
    </location>
</feature>
<proteinExistence type="predicted"/>
<feature type="region of interest" description="Disordered" evidence="1">
    <location>
        <begin position="199"/>
        <end position="224"/>
    </location>
</feature>
<comment type="caution">
    <text evidence="2">The sequence shown here is derived from an EMBL/GenBank/DDBJ whole genome shotgun (WGS) entry which is preliminary data.</text>
</comment>
<evidence type="ECO:0000256" key="1">
    <source>
        <dbReference type="SAM" id="MobiDB-lite"/>
    </source>
</evidence>
<dbReference type="AlphaFoldDB" id="A0A199W390"/>
<protein>
    <submittedName>
        <fullName evidence="2">Uncharacterized protein</fullName>
    </submittedName>
</protein>
<name>A0A199W390_ANACO</name>
<reference evidence="2 3" key="1">
    <citation type="journal article" date="2016" name="DNA Res.">
        <title>The draft genome of MD-2 pineapple using hybrid error correction of long reads.</title>
        <authorList>
            <person name="Redwan R.M."/>
            <person name="Saidin A."/>
            <person name="Kumar S.V."/>
        </authorList>
    </citation>
    <scope>NUCLEOTIDE SEQUENCE [LARGE SCALE GENOMIC DNA]</scope>
    <source>
        <strain evidence="3">cv. MD2</strain>
        <tissue evidence="2">Leaf</tissue>
    </source>
</reference>
<evidence type="ECO:0000313" key="2">
    <source>
        <dbReference type="EMBL" id="OAY83365.1"/>
    </source>
</evidence>
<evidence type="ECO:0000313" key="3">
    <source>
        <dbReference type="Proteomes" id="UP000092600"/>
    </source>
</evidence>
<feature type="region of interest" description="Disordered" evidence="1">
    <location>
        <begin position="1"/>
        <end position="22"/>
    </location>
</feature>
<feature type="region of interest" description="Disordered" evidence="1">
    <location>
        <begin position="138"/>
        <end position="163"/>
    </location>
</feature>
<sequence length="224" mass="24268">MANREKGISMAEGSPAGRKGKRARKFELTFRRTYDATGSSEVQELRAPLSALVGAMQRQEENIRRLQDLVLQQATTPASWSQDAPIPDPPAIVPPPSGVLPWRGFDWVLTLVVECPHLERIDLAHSLRSGWHSHPIPTWRGSSSSTPECRATRTTWRSGPHGGPQTVPGLGALGAPSPLWDLKVSHGRALGPRHGLACGSAGGVDPSQREGFGSSRLRSRLTTR</sequence>